<dbReference type="RefSeq" id="WP_249332190.1">
    <property type="nucleotide sequence ID" value="NZ_JACRSY010000007.1"/>
</dbReference>
<organism evidence="2 3">
    <name type="scientific">Zhenhengia yiwuensis</name>
    <dbReference type="NCBI Taxonomy" id="2763666"/>
    <lineage>
        <taxon>Bacteria</taxon>
        <taxon>Bacillati</taxon>
        <taxon>Bacillota</taxon>
        <taxon>Clostridia</taxon>
        <taxon>Lachnospirales</taxon>
        <taxon>Lachnospiraceae</taxon>
        <taxon>Zhenhengia</taxon>
    </lineage>
</organism>
<proteinExistence type="predicted"/>
<dbReference type="SUPFAM" id="SSF55729">
    <property type="entry name" value="Acyl-CoA N-acyltransferases (Nat)"/>
    <property type="match status" value="1"/>
</dbReference>
<evidence type="ECO:0000313" key="3">
    <source>
        <dbReference type="Proteomes" id="UP000655830"/>
    </source>
</evidence>
<dbReference type="CDD" id="cd04301">
    <property type="entry name" value="NAT_SF"/>
    <property type="match status" value="1"/>
</dbReference>
<comment type="caution">
    <text evidence="2">The sequence shown here is derived from an EMBL/GenBank/DDBJ whole genome shotgun (WGS) entry which is preliminary data.</text>
</comment>
<protein>
    <submittedName>
        <fullName evidence="2">GNAT family N-acetyltransferase</fullName>
    </submittedName>
</protein>
<dbReference type="EMBL" id="JACRSY010000007">
    <property type="protein sequence ID" value="MBC8579037.1"/>
    <property type="molecule type" value="Genomic_DNA"/>
</dbReference>
<accession>A0A926ICT7</accession>
<dbReference type="Pfam" id="PF13673">
    <property type="entry name" value="Acetyltransf_10"/>
    <property type="match status" value="1"/>
</dbReference>
<evidence type="ECO:0000313" key="2">
    <source>
        <dbReference type="EMBL" id="MBC8579037.1"/>
    </source>
</evidence>
<evidence type="ECO:0000259" key="1">
    <source>
        <dbReference type="PROSITE" id="PS51186"/>
    </source>
</evidence>
<reference evidence="2" key="1">
    <citation type="submission" date="2020-08" db="EMBL/GenBank/DDBJ databases">
        <title>Genome public.</title>
        <authorList>
            <person name="Liu C."/>
            <person name="Sun Q."/>
        </authorList>
    </citation>
    <scope>NUCLEOTIDE SEQUENCE</scope>
    <source>
        <strain evidence="2">NSJ-12</strain>
    </source>
</reference>
<feature type="domain" description="N-acetyltransferase" evidence="1">
    <location>
        <begin position="4"/>
        <end position="209"/>
    </location>
</feature>
<dbReference type="InterPro" id="IPR000182">
    <property type="entry name" value="GNAT_dom"/>
</dbReference>
<dbReference type="InterPro" id="IPR016181">
    <property type="entry name" value="Acyl_CoA_acyltransferase"/>
</dbReference>
<dbReference type="Gene3D" id="3.40.630.30">
    <property type="match status" value="1"/>
</dbReference>
<keyword evidence="3" id="KW-1185">Reference proteome</keyword>
<dbReference type="Proteomes" id="UP000655830">
    <property type="component" value="Unassembled WGS sequence"/>
</dbReference>
<dbReference type="PROSITE" id="PS51186">
    <property type="entry name" value="GNAT"/>
    <property type="match status" value="1"/>
</dbReference>
<sequence length="211" mass="25167">MQKFIYRDIQEKDYEALKKLLDMTGYFKKITPNNKVRQIVLQVYLRSCLEDSTFTKVVEHQGQVIGIVCGRNNKHSKKVAWTPYTAGILSRLIYLHLLKEGRKTLKAHRDFSQNYKELMGDKEQQFDGELTLLIVDKQYRRVGIGKTLIHQFLEYMKQTKAKNFYLLTDTMCQYTFYDRQGFRKIGKQKVNLVNELKEIEIYLYDKDIEHF</sequence>
<name>A0A926ICT7_9FIRM</name>
<dbReference type="GO" id="GO:0016747">
    <property type="term" value="F:acyltransferase activity, transferring groups other than amino-acyl groups"/>
    <property type="evidence" value="ECO:0007669"/>
    <property type="project" value="InterPro"/>
</dbReference>
<gene>
    <name evidence="2" type="ORF">H8718_05745</name>
</gene>
<dbReference type="AlphaFoldDB" id="A0A926ICT7"/>